<dbReference type="EMBL" id="WJXW01000004">
    <property type="protein sequence ID" value="KAF9736929.1"/>
    <property type="molecule type" value="Genomic_DNA"/>
</dbReference>
<dbReference type="AlphaFoldDB" id="A0A9P6KSQ3"/>
<keyword evidence="3" id="KW-1185">Reference proteome</keyword>
<dbReference type="Proteomes" id="UP000756921">
    <property type="component" value="Unassembled WGS sequence"/>
</dbReference>
<comment type="caution">
    <text evidence="2">The sequence shown here is derived from an EMBL/GenBank/DDBJ whole genome shotgun (WGS) entry which is preliminary data.</text>
</comment>
<evidence type="ECO:0000313" key="2">
    <source>
        <dbReference type="EMBL" id="KAF9736929.1"/>
    </source>
</evidence>
<evidence type="ECO:0000313" key="3">
    <source>
        <dbReference type="Proteomes" id="UP000756921"/>
    </source>
</evidence>
<organism evidence="2 3">
    <name type="scientific">Paraphaeosphaeria minitans</name>
    <dbReference type="NCBI Taxonomy" id="565426"/>
    <lineage>
        <taxon>Eukaryota</taxon>
        <taxon>Fungi</taxon>
        <taxon>Dikarya</taxon>
        <taxon>Ascomycota</taxon>
        <taxon>Pezizomycotina</taxon>
        <taxon>Dothideomycetes</taxon>
        <taxon>Pleosporomycetidae</taxon>
        <taxon>Pleosporales</taxon>
        <taxon>Massarineae</taxon>
        <taxon>Didymosphaeriaceae</taxon>
        <taxon>Paraphaeosphaeria</taxon>
    </lineage>
</organism>
<feature type="region of interest" description="Disordered" evidence="1">
    <location>
        <begin position="124"/>
        <end position="147"/>
    </location>
</feature>
<name>A0A9P6KSQ3_9PLEO</name>
<reference evidence="2" key="1">
    <citation type="journal article" date="2020" name="Mol. Plant Microbe Interact.">
        <title>Genome Sequence of the Biocontrol Agent Coniothyrium minitans strain Conio (IMI 134523).</title>
        <authorList>
            <person name="Patel D."/>
            <person name="Shittu T.A."/>
            <person name="Baroncelli R."/>
            <person name="Muthumeenakshi S."/>
            <person name="Osborne T.H."/>
            <person name="Janganan T.K."/>
            <person name="Sreenivasaprasad S."/>
        </authorList>
    </citation>
    <scope>NUCLEOTIDE SEQUENCE</scope>
    <source>
        <strain evidence="2">Conio</strain>
    </source>
</reference>
<proteinExistence type="predicted"/>
<sequence length="147" mass="16231">MPQPSQTGLRSGPAVDGIDVGLAWRRRSPRVERFGVSRVLAYGCSEDEPHVRDGNTSRIRSYETSRIRFHEHGNPGWTNWFSYRRSSPYLLNTITRIVKSAETYVRKLCGEIDTRCGCGFGPRPSHGDLSPPPSAPGEYAAVPGNAG</sequence>
<gene>
    <name evidence="2" type="ORF">PMIN01_04708</name>
</gene>
<evidence type="ECO:0000256" key="1">
    <source>
        <dbReference type="SAM" id="MobiDB-lite"/>
    </source>
</evidence>
<accession>A0A9P6KSQ3</accession>
<protein>
    <submittedName>
        <fullName evidence="2">Uncharacterized protein</fullName>
    </submittedName>
</protein>